<sequence length="161" mass="17611">MRPIPLSRGLFPTLCCCAFLYRIDHTSSLSPSPRGCPNVACSAALGVPLRFLSLLMCFADSGTDALQSEFSESHVIYSSFLATTLAHHQTHLNPESLRWDGTPFALTACEAVRRNATCAATIGQSPTTSKIFQESRIVLQGKNFNDGACKRTKLGRVEWMN</sequence>
<accession>A0AAJ0MBH4</accession>
<dbReference type="Proteomes" id="UP001275084">
    <property type="component" value="Unassembled WGS sequence"/>
</dbReference>
<keyword evidence="2" id="KW-1185">Reference proteome</keyword>
<evidence type="ECO:0000313" key="2">
    <source>
        <dbReference type="Proteomes" id="UP001275084"/>
    </source>
</evidence>
<gene>
    <name evidence="1" type="ORF">B0T25DRAFT_290263</name>
</gene>
<reference evidence="1" key="1">
    <citation type="journal article" date="2023" name="Mol. Phylogenet. Evol.">
        <title>Genome-scale phylogeny and comparative genomics of the fungal order Sordariales.</title>
        <authorList>
            <person name="Hensen N."/>
            <person name="Bonometti L."/>
            <person name="Westerberg I."/>
            <person name="Brannstrom I.O."/>
            <person name="Guillou S."/>
            <person name="Cros-Aarteil S."/>
            <person name="Calhoun S."/>
            <person name="Haridas S."/>
            <person name="Kuo A."/>
            <person name="Mondo S."/>
            <person name="Pangilinan J."/>
            <person name="Riley R."/>
            <person name="LaButti K."/>
            <person name="Andreopoulos B."/>
            <person name="Lipzen A."/>
            <person name="Chen C."/>
            <person name="Yan M."/>
            <person name="Daum C."/>
            <person name="Ng V."/>
            <person name="Clum A."/>
            <person name="Steindorff A."/>
            <person name="Ohm R.A."/>
            <person name="Martin F."/>
            <person name="Silar P."/>
            <person name="Natvig D.O."/>
            <person name="Lalanne C."/>
            <person name="Gautier V."/>
            <person name="Ament-Velasquez S.L."/>
            <person name="Kruys A."/>
            <person name="Hutchinson M.I."/>
            <person name="Powell A.J."/>
            <person name="Barry K."/>
            <person name="Miller A.N."/>
            <person name="Grigoriev I.V."/>
            <person name="Debuchy R."/>
            <person name="Gladieux P."/>
            <person name="Hiltunen Thoren M."/>
            <person name="Johannesson H."/>
        </authorList>
    </citation>
    <scope>NUCLEOTIDE SEQUENCE</scope>
    <source>
        <strain evidence="1">CBS 955.72</strain>
    </source>
</reference>
<dbReference type="EMBL" id="JAUIQD010000006">
    <property type="protein sequence ID" value="KAK3346894.1"/>
    <property type="molecule type" value="Genomic_DNA"/>
</dbReference>
<organism evidence="1 2">
    <name type="scientific">Lasiosphaeria hispida</name>
    <dbReference type="NCBI Taxonomy" id="260671"/>
    <lineage>
        <taxon>Eukaryota</taxon>
        <taxon>Fungi</taxon>
        <taxon>Dikarya</taxon>
        <taxon>Ascomycota</taxon>
        <taxon>Pezizomycotina</taxon>
        <taxon>Sordariomycetes</taxon>
        <taxon>Sordariomycetidae</taxon>
        <taxon>Sordariales</taxon>
        <taxon>Lasiosphaeriaceae</taxon>
        <taxon>Lasiosphaeria</taxon>
    </lineage>
</organism>
<comment type="caution">
    <text evidence="1">The sequence shown here is derived from an EMBL/GenBank/DDBJ whole genome shotgun (WGS) entry which is preliminary data.</text>
</comment>
<dbReference type="AlphaFoldDB" id="A0AAJ0MBH4"/>
<reference evidence="1" key="2">
    <citation type="submission" date="2023-06" db="EMBL/GenBank/DDBJ databases">
        <authorList>
            <consortium name="Lawrence Berkeley National Laboratory"/>
            <person name="Haridas S."/>
            <person name="Hensen N."/>
            <person name="Bonometti L."/>
            <person name="Westerberg I."/>
            <person name="Brannstrom I.O."/>
            <person name="Guillou S."/>
            <person name="Cros-Aarteil S."/>
            <person name="Calhoun S."/>
            <person name="Kuo A."/>
            <person name="Mondo S."/>
            <person name="Pangilinan J."/>
            <person name="Riley R."/>
            <person name="Labutti K."/>
            <person name="Andreopoulos B."/>
            <person name="Lipzen A."/>
            <person name="Chen C."/>
            <person name="Yanf M."/>
            <person name="Daum C."/>
            <person name="Ng V."/>
            <person name="Clum A."/>
            <person name="Steindorff A."/>
            <person name="Ohm R."/>
            <person name="Martin F."/>
            <person name="Silar P."/>
            <person name="Natvig D."/>
            <person name="Lalanne C."/>
            <person name="Gautier V."/>
            <person name="Ament-Velasquez S.L."/>
            <person name="Kruys A."/>
            <person name="Hutchinson M.I."/>
            <person name="Powell A.J."/>
            <person name="Barry K."/>
            <person name="Miller A.N."/>
            <person name="Grigoriev I.V."/>
            <person name="Debuchy R."/>
            <person name="Gladieux P."/>
            <person name="Thoren M.H."/>
            <person name="Johannesson H."/>
        </authorList>
    </citation>
    <scope>NUCLEOTIDE SEQUENCE</scope>
    <source>
        <strain evidence="1">CBS 955.72</strain>
    </source>
</reference>
<protein>
    <submittedName>
        <fullName evidence="1">Uncharacterized protein</fullName>
    </submittedName>
</protein>
<name>A0AAJ0MBH4_9PEZI</name>
<proteinExistence type="predicted"/>
<evidence type="ECO:0000313" key="1">
    <source>
        <dbReference type="EMBL" id="KAK3346894.1"/>
    </source>
</evidence>